<evidence type="ECO:0000256" key="1">
    <source>
        <dbReference type="ARBA" id="ARBA00004651"/>
    </source>
</evidence>
<feature type="transmembrane region" description="Helical" evidence="7">
    <location>
        <begin position="103"/>
        <end position="123"/>
    </location>
</feature>
<feature type="transmembrane region" description="Helical" evidence="7">
    <location>
        <begin position="190"/>
        <end position="213"/>
    </location>
</feature>
<evidence type="ECO:0000259" key="8">
    <source>
        <dbReference type="PROSITE" id="PS50928"/>
    </source>
</evidence>
<feature type="transmembrane region" description="Helical" evidence="7">
    <location>
        <begin position="129"/>
        <end position="148"/>
    </location>
</feature>
<dbReference type="PANTHER" id="PTHR30151">
    <property type="entry name" value="ALKANE SULFONATE ABC TRANSPORTER-RELATED, MEMBRANE SUBUNIT"/>
    <property type="match status" value="1"/>
</dbReference>
<dbReference type="InterPro" id="IPR035906">
    <property type="entry name" value="MetI-like_sf"/>
</dbReference>
<dbReference type="Proteomes" id="UP000185151">
    <property type="component" value="Unassembled WGS sequence"/>
</dbReference>
<comment type="subcellular location">
    <subcellularLocation>
        <location evidence="1 7">Cell membrane</location>
        <topology evidence="1 7">Multi-pass membrane protein</topology>
    </subcellularLocation>
</comment>
<evidence type="ECO:0000256" key="7">
    <source>
        <dbReference type="RuleBase" id="RU363032"/>
    </source>
</evidence>
<keyword evidence="2 7" id="KW-0813">Transport</keyword>
<keyword evidence="3" id="KW-1003">Cell membrane</keyword>
<dbReference type="GO" id="GO:0005886">
    <property type="term" value="C:plasma membrane"/>
    <property type="evidence" value="ECO:0007669"/>
    <property type="project" value="UniProtKB-SubCell"/>
</dbReference>
<dbReference type="OrthoDB" id="8138334at2"/>
<gene>
    <name evidence="9" type="ORF">SAMN05444165_3174</name>
</gene>
<evidence type="ECO:0000313" key="9">
    <source>
        <dbReference type="EMBL" id="SIO43556.1"/>
    </source>
</evidence>
<organism evidence="9 10">
    <name type="scientific">Paraburkholderia phenazinium</name>
    <dbReference type="NCBI Taxonomy" id="60549"/>
    <lineage>
        <taxon>Bacteria</taxon>
        <taxon>Pseudomonadati</taxon>
        <taxon>Pseudomonadota</taxon>
        <taxon>Betaproteobacteria</taxon>
        <taxon>Burkholderiales</taxon>
        <taxon>Burkholderiaceae</taxon>
        <taxon>Paraburkholderia</taxon>
    </lineage>
</organism>
<dbReference type="EMBL" id="FSRU01000001">
    <property type="protein sequence ID" value="SIO43556.1"/>
    <property type="molecule type" value="Genomic_DNA"/>
</dbReference>
<comment type="similarity">
    <text evidence="7">Belongs to the binding-protein-dependent transport system permease family.</text>
</comment>
<dbReference type="CDD" id="cd06261">
    <property type="entry name" value="TM_PBP2"/>
    <property type="match status" value="1"/>
</dbReference>
<proteinExistence type="inferred from homology"/>
<feature type="transmembrane region" description="Helical" evidence="7">
    <location>
        <begin position="67"/>
        <end position="91"/>
    </location>
</feature>
<dbReference type="GO" id="GO:0055085">
    <property type="term" value="P:transmembrane transport"/>
    <property type="evidence" value="ECO:0007669"/>
    <property type="project" value="InterPro"/>
</dbReference>
<dbReference type="Pfam" id="PF00528">
    <property type="entry name" value="BPD_transp_1"/>
    <property type="match status" value="1"/>
</dbReference>
<name>A0A1N6JHN9_9BURK</name>
<keyword evidence="6 7" id="KW-0472">Membrane</keyword>
<dbReference type="PROSITE" id="PS50928">
    <property type="entry name" value="ABC_TM1"/>
    <property type="match status" value="1"/>
</dbReference>
<protein>
    <submittedName>
        <fullName evidence="9">NitT/TauT family transport system permease protein</fullName>
    </submittedName>
</protein>
<feature type="transmembrane region" description="Helical" evidence="7">
    <location>
        <begin position="225"/>
        <end position="246"/>
    </location>
</feature>
<evidence type="ECO:0000256" key="5">
    <source>
        <dbReference type="ARBA" id="ARBA00022989"/>
    </source>
</evidence>
<dbReference type="InterPro" id="IPR000515">
    <property type="entry name" value="MetI-like"/>
</dbReference>
<feature type="domain" description="ABC transmembrane type-1" evidence="8">
    <location>
        <begin position="63"/>
        <end position="247"/>
    </location>
</feature>
<dbReference type="Gene3D" id="1.10.3720.10">
    <property type="entry name" value="MetI-like"/>
    <property type="match status" value="1"/>
</dbReference>
<evidence type="ECO:0000256" key="2">
    <source>
        <dbReference type="ARBA" id="ARBA00022448"/>
    </source>
</evidence>
<dbReference type="PANTHER" id="PTHR30151:SF0">
    <property type="entry name" value="ABC TRANSPORTER PERMEASE PROTEIN MJ0413-RELATED"/>
    <property type="match status" value="1"/>
</dbReference>
<feature type="transmembrane region" description="Helical" evidence="7">
    <location>
        <begin position="12"/>
        <end position="34"/>
    </location>
</feature>
<dbReference type="AlphaFoldDB" id="A0A1N6JHN9"/>
<keyword evidence="10" id="KW-1185">Reference proteome</keyword>
<evidence type="ECO:0000256" key="3">
    <source>
        <dbReference type="ARBA" id="ARBA00022475"/>
    </source>
</evidence>
<evidence type="ECO:0000256" key="4">
    <source>
        <dbReference type="ARBA" id="ARBA00022692"/>
    </source>
</evidence>
<dbReference type="SUPFAM" id="SSF161098">
    <property type="entry name" value="MetI-like"/>
    <property type="match status" value="1"/>
</dbReference>
<reference evidence="9 10" key="1">
    <citation type="submission" date="2016-11" db="EMBL/GenBank/DDBJ databases">
        <authorList>
            <person name="Jaros S."/>
            <person name="Januszkiewicz K."/>
            <person name="Wedrychowicz H."/>
        </authorList>
    </citation>
    <scope>NUCLEOTIDE SEQUENCE [LARGE SCALE GENOMIC DNA]</scope>
    <source>
        <strain evidence="9 10">GAS95</strain>
    </source>
</reference>
<keyword evidence="5 7" id="KW-1133">Transmembrane helix</keyword>
<evidence type="ECO:0000256" key="6">
    <source>
        <dbReference type="ARBA" id="ARBA00023136"/>
    </source>
</evidence>
<accession>A0A1N6JHN9</accession>
<evidence type="ECO:0000313" key="10">
    <source>
        <dbReference type="Proteomes" id="UP000185151"/>
    </source>
</evidence>
<keyword evidence="4 7" id="KW-0812">Transmembrane</keyword>
<sequence length="256" mass="28131">MRTWEFEVKSASLIRIAVVAGFIVLIELLCRSGIIPASVLIPPSAMFTHGVDLLRGGKFDHDIVTSLLNIVAASIVSVLLGFALGLGIHALPSVRRSIEPLLSSYYAIPTFIFYPVFIVILGIGSLPIIAIAVMLSVVTMITATLNGLDRIPRALHKSAQVMRLSRWRSAIYIKLPATLPYLFTGVKLSVAYAFIGVIASEFILSGSGIGYAIGYAYNNFQNDDMYSLMLFVLVLVTLVNVVLNRIDQRFQARRRR</sequence>